<accession>B4FC72</accession>
<proteinExistence type="evidence at transcript level"/>
<protein>
    <submittedName>
        <fullName evidence="1">Uncharacterized protein</fullName>
    </submittedName>
</protein>
<name>B4FC72_MAIZE</name>
<dbReference type="AlphaFoldDB" id="B4FC72"/>
<dbReference type="EMBL" id="BT034710">
    <property type="protein sequence ID" value="ACF79715.1"/>
    <property type="molecule type" value="mRNA"/>
</dbReference>
<evidence type="ECO:0000313" key="1">
    <source>
        <dbReference type="EMBL" id="ACF79715.1"/>
    </source>
</evidence>
<sequence length="100" mass="11326">MRPRRVMLVRVSSLVKPRLMVRHVFEVYCVGNHVLIEGVSRSMHSKILSSPSLPPCCRLVVVKLVGPGSIWTDVLFTAIEVIRSRFALAVDRYSLVFSIF</sequence>
<organism evidence="1">
    <name type="scientific">Zea mays</name>
    <name type="common">Maize</name>
    <dbReference type="NCBI Taxonomy" id="4577"/>
    <lineage>
        <taxon>Eukaryota</taxon>
        <taxon>Viridiplantae</taxon>
        <taxon>Streptophyta</taxon>
        <taxon>Embryophyta</taxon>
        <taxon>Tracheophyta</taxon>
        <taxon>Spermatophyta</taxon>
        <taxon>Magnoliopsida</taxon>
        <taxon>Liliopsida</taxon>
        <taxon>Poales</taxon>
        <taxon>Poaceae</taxon>
        <taxon>PACMAD clade</taxon>
        <taxon>Panicoideae</taxon>
        <taxon>Andropogonodae</taxon>
        <taxon>Andropogoneae</taxon>
        <taxon>Tripsacinae</taxon>
        <taxon>Zea</taxon>
    </lineage>
</organism>
<reference evidence="1" key="1">
    <citation type="journal article" date="2009" name="PLoS Genet.">
        <title>Sequencing, mapping, and analysis of 27,455 maize full-length cDNAs.</title>
        <authorList>
            <person name="Soderlund C."/>
            <person name="Descour A."/>
            <person name="Kudrna D."/>
            <person name="Bomhoff M."/>
            <person name="Boyd L."/>
            <person name="Currie J."/>
            <person name="Angelova A."/>
            <person name="Collura K."/>
            <person name="Wissotski M."/>
            <person name="Ashley E."/>
            <person name="Morrow D."/>
            <person name="Fernandes J."/>
            <person name="Walbot V."/>
            <person name="Yu Y."/>
        </authorList>
    </citation>
    <scope>NUCLEOTIDE SEQUENCE</scope>
    <source>
        <strain evidence="1">B73</strain>
    </source>
</reference>